<dbReference type="Gene3D" id="2.60.120.260">
    <property type="entry name" value="Galactose-binding domain-like"/>
    <property type="match status" value="1"/>
</dbReference>
<dbReference type="InterPro" id="IPR008979">
    <property type="entry name" value="Galactose-bd-like_sf"/>
</dbReference>
<comment type="caution">
    <text evidence="1">The sequence shown here is derived from an EMBL/GenBank/DDBJ whole genome shotgun (WGS) entry which is preliminary data.</text>
</comment>
<accession>A0ABR2GQ62</accession>
<dbReference type="EMBL" id="JAPFFF010000069">
    <property type="protein sequence ID" value="KAK8836062.1"/>
    <property type="molecule type" value="Genomic_DNA"/>
</dbReference>
<keyword evidence="2" id="KW-1185">Reference proteome</keyword>
<protein>
    <recommendedName>
        <fullName evidence="3">F5/8 type C domain-containing protein</fullName>
    </recommendedName>
</protein>
<proteinExistence type="predicted"/>
<dbReference type="Proteomes" id="UP001470230">
    <property type="component" value="Unassembled WGS sequence"/>
</dbReference>
<organism evidence="1 2">
    <name type="scientific">Tritrichomonas musculus</name>
    <dbReference type="NCBI Taxonomy" id="1915356"/>
    <lineage>
        <taxon>Eukaryota</taxon>
        <taxon>Metamonada</taxon>
        <taxon>Parabasalia</taxon>
        <taxon>Tritrichomonadida</taxon>
        <taxon>Tritrichomonadidae</taxon>
        <taxon>Tritrichomonas</taxon>
    </lineage>
</organism>
<evidence type="ECO:0000313" key="1">
    <source>
        <dbReference type="EMBL" id="KAK8836062.1"/>
    </source>
</evidence>
<reference evidence="1 2" key="1">
    <citation type="submission" date="2024-04" db="EMBL/GenBank/DDBJ databases">
        <title>Tritrichomonas musculus Genome.</title>
        <authorList>
            <person name="Alves-Ferreira E."/>
            <person name="Grigg M."/>
            <person name="Lorenzi H."/>
            <person name="Galac M."/>
        </authorList>
    </citation>
    <scope>NUCLEOTIDE SEQUENCE [LARGE SCALE GENOMIC DNA]</scope>
    <source>
        <strain evidence="1 2">EAF2021</strain>
    </source>
</reference>
<evidence type="ECO:0008006" key="3">
    <source>
        <dbReference type="Google" id="ProtNLM"/>
    </source>
</evidence>
<dbReference type="SUPFAM" id="SSF49785">
    <property type="entry name" value="Galactose-binding domain-like"/>
    <property type="match status" value="1"/>
</dbReference>
<name>A0ABR2GQ62_9EUKA</name>
<sequence>MTNKSLLLSSAGLKNVVEKEKDEFIFIFGEQEIPMSRVFAEFISPVVSHLHHSDPTANQIHYRYPSKASFPRYEEIFTKENIQLIKDLSRGTPIEIRKEQIKGMRMISILLCNQELYNKINELSSCEKVEEKTDLYIEELLMLESLSAVNKNHFFPMQDVVDVISRNFSEIESKKLTCLSKRSLLSVISNEHLKLENEDELVDFIHEIFSGQEEEDVNDAFCEDEPDLVSFYEELEMSGLSDEKFKEILMKIEASKMTARLWSKICNRFCNSENSNENRYSGPKGRDFLFDGKKEHLLDGIISQLTKECGGSVHEKGIVEVTASSEYSDSCRKAKNAVLFNDTKNWFCSEDLVNSWLRYDFKNKKVRPTHYAIKSKPYGRGDRHPQHWVIEGSNSGEDWKVLDTRKDVKSLNDNSVTCAFEIQEKLGNNEFYRFLRIRQTGLNATNNHKLGLSCLEFFGSII</sequence>
<gene>
    <name evidence="1" type="ORF">M9Y10_040017</name>
</gene>
<evidence type="ECO:0000313" key="2">
    <source>
        <dbReference type="Proteomes" id="UP001470230"/>
    </source>
</evidence>